<keyword evidence="2" id="KW-1185">Reference proteome</keyword>
<organism evidence="1 2">
    <name type="scientific">Nitrobacter winogradskyi</name>
    <name type="common">Nitrobacter agilis</name>
    <dbReference type="NCBI Taxonomy" id="913"/>
    <lineage>
        <taxon>Bacteria</taxon>
        <taxon>Pseudomonadati</taxon>
        <taxon>Pseudomonadota</taxon>
        <taxon>Alphaproteobacteria</taxon>
        <taxon>Hyphomicrobiales</taxon>
        <taxon>Nitrobacteraceae</taxon>
        <taxon>Nitrobacter</taxon>
    </lineage>
</organism>
<evidence type="ECO:0000313" key="2">
    <source>
        <dbReference type="Proteomes" id="UP001205486"/>
    </source>
</evidence>
<protein>
    <submittedName>
        <fullName evidence="1">Drug/metabolite transporter (DMT)-like permease</fullName>
    </submittedName>
</protein>
<comment type="caution">
    <text evidence="1">The sequence shown here is derived from an EMBL/GenBank/DDBJ whole genome shotgun (WGS) entry which is preliminary data.</text>
</comment>
<dbReference type="EMBL" id="JALJZS010000001">
    <property type="protein sequence ID" value="MCP1998955.1"/>
    <property type="molecule type" value="Genomic_DNA"/>
</dbReference>
<accession>A0ACC6AGH9</accession>
<gene>
    <name evidence="1" type="ORF">J2S34_001377</name>
</gene>
<proteinExistence type="predicted"/>
<sequence length="153" mass="17049">MARRYRQSALLVSRYETLNEKSARETMNLMLTGIFGLAGLVLSYGFSVPPEFAAFRLIAPVGVMAGYQAGQLVGRLVRPRPKRFLILSVGILFCFYFAFAYIQLGISSPSDIANLSVLFGLSFFWLGFFLPFTRAPNEMKALLSKAFPKRSGD</sequence>
<reference evidence="1" key="1">
    <citation type="submission" date="2022-03" db="EMBL/GenBank/DDBJ databases">
        <title>Interactions between chemoautotrophic and heterotrophic bacteria.</title>
        <authorList>
            <person name="Santoro A."/>
        </authorList>
    </citation>
    <scope>NUCLEOTIDE SEQUENCE</scope>
    <source>
        <strain evidence="1">Nb-106</strain>
    </source>
</reference>
<name>A0ACC6AGH9_NITWI</name>
<dbReference type="Proteomes" id="UP001205486">
    <property type="component" value="Unassembled WGS sequence"/>
</dbReference>
<evidence type="ECO:0000313" key="1">
    <source>
        <dbReference type="EMBL" id="MCP1998955.1"/>
    </source>
</evidence>